<accession>A0A7W6ML39</accession>
<protein>
    <submittedName>
        <fullName evidence="3">Nicotinamidase-related amidase</fullName>
    </submittedName>
</protein>
<evidence type="ECO:0000313" key="3">
    <source>
        <dbReference type="EMBL" id="MBB3999420.1"/>
    </source>
</evidence>
<gene>
    <name evidence="3" type="ORF">GGR04_003290</name>
</gene>
<sequence length="234" mass="23981">MNQTTRRRDVLRGGFALSLLGLGAGSLTATPAAAQDAASGTAVAPVGGSILDPRDVQILFADLQVPLVATSRTVTAEPLGRSAGVLAKVASILEMPMLFSVVGEPTPPLIPELLPFATDGNTIFRKPASPFSHPPTVEALAASGRRTLVIAGFAAEVVVLHAALDAIAAGYTVFTVVDAIGSQSERTEAAAFREMERAGAVPTSVLSLTTRLAPDFDTPPGSQTFAALRPLLGG</sequence>
<keyword evidence="4" id="KW-1185">Reference proteome</keyword>
<feature type="chain" id="PRO_5031512328" evidence="1">
    <location>
        <begin position="35"/>
        <end position="234"/>
    </location>
</feature>
<organism evidence="3 4">
    <name type="scientific">Aureimonas pseudogalii</name>
    <dbReference type="NCBI Taxonomy" id="1744844"/>
    <lineage>
        <taxon>Bacteria</taxon>
        <taxon>Pseudomonadati</taxon>
        <taxon>Pseudomonadota</taxon>
        <taxon>Alphaproteobacteria</taxon>
        <taxon>Hyphomicrobiales</taxon>
        <taxon>Aurantimonadaceae</taxon>
        <taxon>Aureimonas</taxon>
    </lineage>
</organism>
<dbReference type="AlphaFoldDB" id="A0A7W6ML39"/>
<dbReference type="Gene3D" id="3.40.50.850">
    <property type="entry name" value="Isochorismatase-like"/>
    <property type="match status" value="1"/>
</dbReference>
<keyword evidence="1" id="KW-0732">Signal</keyword>
<reference evidence="3 4" key="1">
    <citation type="submission" date="2020-08" db="EMBL/GenBank/DDBJ databases">
        <title>Genomic Encyclopedia of Type Strains, Phase IV (KMG-IV): sequencing the most valuable type-strain genomes for metagenomic binning, comparative biology and taxonomic classification.</title>
        <authorList>
            <person name="Goeker M."/>
        </authorList>
    </citation>
    <scope>NUCLEOTIDE SEQUENCE [LARGE SCALE GENOMIC DNA]</scope>
    <source>
        <strain evidence="3 4">DSM 102238</strain>
    </source>
</reference>
<dbReference type="SUPFAM" id="SSF52499">
    <property type="entry name" value="Isochorismatase-like hydrolases"/>
    <property type="match status" value="1"/>
</dbReference>
<feature type="domain" description="Isochorismatase-like" evidence="2">
    <location>
        <begin position="103"/>
        <end position="204"/>
    </location>
</feature>
<dbReference type="InterPro" id="IPR036380">
    <property type="entry name" value="Isochorismatase-like_sf"/>
</dbReference>
<dbReference type="InterPro" id="IPR053152">
    <property type="entry name" value="Hydrolase_YcaC-like"/>
</dbReference>
<name>A0A7W6ML39_9HYPH</name>
<dbReference type="PROSITE" id="PS51318">
    <property type="entry name" value="TAT"/>
    <property type="match status" value="1"/>
</dbReference>
<dbReference type="RefSeq" id="WP_183200974.1">
    <property type="nucleotide sequence ID" value="NZ_JACIEK010000010.1"/>
</dbReference>
<evidence type="ECO:0000259" key="2">
    <source>
        <dbReference type="Pfam" id="PF00857"/>
    </source>
</evidence>
<evidence type="ECO:0000256" key="1">
    <source>
        <dbReference type="SAM" id="SignalP"/>
    </source>
</evidence>
<dbReference type="PANTHER" id="PTHR43559">
    <property type="entry name" value="HYDROLASE YCAC-RELATED"/>
    <property type="match status" value="1"/>
</dbReference>
<dbReference type="EMBL" id="JACIEK010000010">
    <property type="protein sequence ID" value="MBB3999420.1"/>
    <property type="molecule type" value="Genomic_DNA"/>
</dbReference>
<dbReference type="InterPro" id="IPR000868">
    <property type="entry name" value="Isochorismatase-like_dom"/>
</dbReference>
<dbReference type="Pfam" id="PF00857">
    <property type="entry name" value="Isochorismatase"/>
    <property type="match status" value="1"/>
</dbReference>
<evidence type="ECO:0000313" key="4">
    <source>
        <dbReference type="Proteomes" id="UP000542776"/>
    </source>
</evidence>
<comment type="caution">
    <text evidence="3">The sequence shown here is derived from an EMBL/GenBank/DDBJ whole genome shotgun (WGS) entry which is preliminary data.</text>
</comment>
<dbReference type="InterPro" id="IPR006311">
    <property type="entry name" value="TAT_signal"/>
</dbReference>
<dbReference type="Proteomes" id="UP000542776">
    <property type="component" value="Unassembled WGS sequence"/>
</dbReference>
<feature type="signal peptide" evidence="1">
    <location>
        <begin position="1"/>
        <end position="34"/>
    </location>
</feature>
<dbReference type="PANTHER" id="PTHR43559:SF3">
    <property type="entry name" value="HYDROLASE YCAC-RELATED"/>
    <property type="match status" value="1"/>
</dbReference>
<proteinExistence type="predicted"/>